<evidence type="ECO:0000313" key="2">
    <source>
        <dbReference type="Proteomes" id="UP001152024"/>
    </source>
</evidence>
<dbReference type="Proteomes" id="UP001152024">
    <property type="component" value="Unassembled WGS sequence"/>
</dbReference>
<gene>
    <name evidence="1" type="ORF">NW768_004392</name>
</gene>
<comment type="caution">
    <text evidence="1">The sequence shown here is derived from an EMBL/GenBank/DDBJ whole genome shotgun (WGS) entry which is preliminary data.</text>
</comment>
<evidence type="ECO:0008006" key="3">
    <source>
        <dbReference type="Google" id="ProtNLM"/>
    </source>
</evidence>
<reference evidence="1" key="1">
    <citation type="submission" date="2022-09" db="EMBL/GenBank/DDBJ databases">
        <title>Fusarium specimens isolated from Avocado Roots.</title>
        <authorList>
            <person name="Stajich J."/>
            <person name="Roper C."/>
            <person name="Heimlech-Rivalta G."/>
        </authorList>
    </citation>
    <scope>NUCLEOTIDE SEQUENCE</scope>
    <source>
        <strain evidence="1">CF00095</strain>
    </source>
</reference>
<name>A0ABQ8RG64_FUSEQ</name>
<sequence>MSNTSDPSSELKNGWACVINANWDPKQQPLPKGLVPGLKVEKGQEVWVLRINQGFGFVHRPEGDTWKRGWVFLSVITKGVQRVDPLPIELPRSSNVGQAPVSQANSQPQDTLHAALRGLWVGVKQDEANITQALLGMSEMSKSIFFHRRSGEYADQVNRCITPRVRQLIGSGNFTIEQLKALPKVSTHWPRRPGIYIIIYNEFGGRWMAGQMHWTAFYIGRTINFQSRLRDHEKSIEMCKTSSHYSLAAKSDEMVMIPLVVQNTDDVSESFLDVAEFSMVCLLRSWYTVLFSPSGPSVVGSYSGDFAACLTFNRIMDQVRASTGWNPARSYGLNWETPIFKHPRVDEAWTSWYNESKGVYVYRTRRVVLMTHNIAGIQWNGDIKIVFPFQIARDAGFVHGQAVHVIVEVCKSRNGEYHTHPMRLARFPPEIGRNPETEKLKSLALMLQWLPEGETNWKQYYIERQRLYEVVHGNNDRVLQVHRTGMALLCDVEKTWYQNGPNWLHPTPATKVCFLRYDHLNQKRVLEVVQRRTIPWPRDNTMQENTQRLLQMFPPAQNPDTRIGARPQGFLPHPRTLCDMCLSRRNTDKCDYDPVDHSCSFCRPLNRVCTWSRVPRPHYIMDMFVYGERLEELGTSVNVSRNEGSLITTLAQAPFDPAIEAEEHTQLTGNQAAGAQSTEN</sequence>
<accession>A0ABQ8RG64</accession>
<protein>
    <recommendedName>
        <fullName evidence="3">Zn(2)-C6 fungal-type domain-containing protein</fullName>
    </recommendedName>
</protein>
<keyword evidence="2" id="KW-1185">Reference proteome</keyword>
<proteinExistence type="predicted"/>
<evidence type="ECO:0000313" key="1">
    <source>
        <dbReference type="EMBL" id="KAJ4134789.1"/>
    </source>
</evidence>
<organism evidence="1 2">
    <name type="scientific">Fusarium equiseti</name>
    <name type="common">Fusarium scirpi</name>
    <dbReference type="NCBI Taxonomy" id="61235"/>
    <lineage>
        <taxon>Eukaryota</taxon>
        <taxon>Fungi</taxon>
        <taxon>Dikarya</taxon>
        <taxon>Ascomycota</taxon>
        <taxon>Pezizomycotina</taxon>
        <taxon>Sordariomycetes</taxon>
        <taxon>Hypocreomycetidae</taxon>
        <taxon>Hypocreales</taxon>
        <taxon>Nectriaceae</taxon>
        <taxon>Fusarium</taxon>
        <taxon>Fusarium incarnatum-equiseti species complex</taxon>
    </lineage>
</organism>
<dbReference type="EMBL" id="JAOQBH010000006">
    <property type="protein sequence ID" value="KAJ4134789.1"/>
    <property type="molecule type" value="Genomic_DNA"/>
</dbReference>